<evidence type="ECO:0000256" key="3">
    <source>
        <dbReference type="ARBA" id="ARBA00022763"/>
    </source>
</evidence>
<keyword evidence="5" id="KW-0408">Iron</keyword>
<dbReference type="RefSeq" id="WP_394850251.1">
    <property type="nucleotide sequence ID" value="NZ_CP089982.1"/>
</dbReference>
<reference evidence="11 12" key="1">
    <citation type="submission" date="2021-12" db="EMBL/GenBank/DDBJ databases">
        <title>Discovery of the Pendulisporaceae a myxobacterial family with distinct sporulation behavior and unique specialized metabolism.</title>
        <authorList>
            <person name="Garcia R."/>
            <person name="Popoff A."/>
            <person name="Bader C.D."/>
            <person name="Loehr J."/>
            <person name="Walesch S."/>
            <person name="Walt C."/>
            <person name="Boldt J."/>
            <person name="Bunk B."/>
            <person name="Haeckl F.J.F.P.J."/>
            <person name="Gunesch A.P."/>
            <person name="Birkelbach J."/>
            <person name="Nuebel U."/>
            <person name="Pietschmann T."/>
            <person name="Bach T."/>
            <person name="Mueller R."/>
        </authorList>
    </citation>
    <scope>NUCLEOTIDE SEQUENCE [LARGE SCALE GENOMIC DNA]</scope>
    <source>
        <strain evidence="11 12">MSr12523</strain>
    </source>
</reference>
<dbReference type="InterPro" id="IPR036895">
    <property type="entry name" value="Uracil-DNA_glycosylase-like_sf"/>
</dbReference>
<dbReference type="CDD" id="cd10031">
    <property type="entry name" value="UDG-F5_TTUDGB_like"/>
    <property type="match status" value="1"/>
</dbReference>
<dbReference type="PANTHER" id="PTHR33693:SF3">
    <property type="entry name" value="TYPE-5 URACIL-DNA GLYCOSYLASE"/>
    <property type="match status" value="1"/>
</dbReference>
<evidence type="ECO:0000313" key="11">
    <source>
        <dbReference type="EMBL" id="WXA99610.1"/>
    </source>
</evidence>
<dbReference type="SMART" id="SM00986">
    <property type="entry name" value="UDG"/>
    <property type="match status" value="1"/>
</dbReference>
<evidence type="ECO:0000256" key="1">
    <source>
        <dbReference type="ARBA" id="ARBA00022485"/>
    </source>
</evidence>
<keyword evidence="1" id="KW-0004">4Fe-4S</keyword>
<comment type="similarity">
    <text evidence="8">Belongs to the uracil-DNA glycosylase (UDG) superfamily. Type 5 (UDGb) family.</text>
</comment>
<dbReference type="InterPro" id="IPR051536">
    <property type="entry name" value="UDG_Type-4/5"/>
</dbReference>
<evidence type="ECO:0000256" key="6">
    <source>
        <dbReference type="ARBA" id="ARBA00023014"/>
    </source>
</evidence>
<evidence type="ECO:0000256" key="5">
    <source>
        <dbReference type="ARBA" id="ARBA00023004"/>
    </source>
</evidence>
<proteinExistence type="inferred from homology"/>
<evidence type="ECO:0000256" key="2">
    <source>
        <dbReference type="ARBA" id="ARBA00022723"/>
    </source>
</evidence>
<keyword evidence="6" id="KW-0411">Iron-sulfur</keyword>
<keyword evidence="3" id="KW-0227">DNA damage</keyword>
<dbReference type="Gene3D" id="3.40.470.10">
    <property type="entry name" value="Uracil-DNA glycosylase-like domain"/>
    <property type="match status" value="1"/>
</dbReference>
<feature type="domain" description="Uracil-DNA glycosylase-like" evidence="10">
    <location>
        <begin position="51"/>
        <end position="223"/>
    </location>
</feature>
<evidence type="ECO:0000256" key="9">
    <source>
        <dbReference type="ARBA" id="ARBA00023887"/>
    </source>
</evidence>
<accession>A0ABZ2KPV6</accession>
<dbReference type="Proteomes" id="UP001379533">
    <property type="component" value="Chromosome"/>
</dbReference>
<evidence type="ECO:0000313" key="12">
    <source>
        <dbReference type="Proteomes" id="UP001379533"/>
    </source>
</evidence>
<name>A0ABZ2KPV6_9BACT</name>
<keyword evidence="12" id="KW-1185">Reference proteome</keyword>
<evidence type="ECO:0000256" key="7">
    <source>
        <dbReference type="ARBA" id="ARBA00023204"/>
    </source>
</evidence>
<evidence type="ECO:0000256" key="8">
    <source>
        <dbReference type="ARBA" id="ARBA00023779"/>
    </source>
</evidence>
<keyword evidence="2" id="KW-0479">Metal-binding</keyword>
<keyword evidence="7" id="KW-0234">DNA repair</keyword>
<dbReference type="EMBL" id="CP089982">
    <property type="protein sequence ID" value="WXA99610.1"/>
    <property type="molecule type" value="Genomic_DNA"/>
</dbReference>
<dbReference type="InterPro" id="IPR005122">
    <property type="entry name" value="Uracil-DNA_glycosylase-like"/>
</dbReference>
<keyword evidence="4" id="KW-0378">Hydrolase</keyword>
<sequence length="242" mass="26652">MSTPFYPDLPHLHEEIVTCRACPRLVDWREKVAREKRRMFASWTYWGKPVPGFGDPAARIVFVGLAPAAHGANRTGRMFTGDRSGDFLFAALHRAGLANQPTSTSRDDGLALNDVFIVAPVRCAPPDNQPLPEEITACQPFLDRELALLPNARVLIALGGIAWDAVLRHFERRDLSVPRPRPKFGHGARAAIEGAPLLLGSFHVSQQNTQTGRLTPAMFDQVLAVAKRTVGFRPSSMKNSKP</sequence>
<dbReference type="PANTHER" id="PTHR33693">
    <property type="entry name" value="TYPE-5 URACIL-DNA GLYCOSYLASE"/>
    <property type="match status" value="1"/>
</dbReference>
<dbReference type="Pfam" id="PF03167">
    <property type="entry name" value="UDG"/>
    <property type="match status" value="1"/>
</dbReference>
<evidence type="ECO:0000259" key="10">
    <source>
        <dbReference type="SMART" id="SM00986"/>
    </source>
</evidence>
<dbReference type="SUPFAM" id="SSF52141">
    <property type="entry name" value="Uracil-DNA glycosylase-like"/>
    <property type="match status" value="1"/>
</dbReference>
<dbReference type="InterPro" id="IPR044147">
    <property type="entry name" value="UdgB-like"/>
</dbReference>
<dbReference type="SMART" id="SM00987">
    <property type="entry name" value="UreE_C"/>
    <property type="match status" value="1"/>
</dbReference>
<organism evidence="11 12">
    <name type="scientific">Pendulispora brunnea</name>
    <dbReference type="NCBI Taxonomy" id="2905690"/>
    <lineage>
        <taxon>Bacteria</taxon>
        <taxon>Pseudomonadati</taxon>
        <taxon>Myxococcota</taxon>
        <taxon>Myxococcia</taxon>
        <taxon>Myxococcales</taxon>
        <taxon>Sorangiineae</taxon>
        <taxon>Pendulisporaceae</taxon>
        <taxon>Pendulispora</taxon>
    </lineage>
</organism>
<gene>
    <name evidence="11" type="ORF">LZC95_22690</name>
</gene>
<protein>
    <recommendedName>
        <fullName evidence="9">Type-5 uracil-DNA glycosylase</fullName>
    </recommendedName>
</protein>
<evidence type="ECO:0000256" key="4">
    <source>
        <dbReference type="ARBA" id="ARBA00022801"/>
    </source>
</evidence>